<sequence length="1702" mass="189241">METSHHPDQAQRFFQYLKEFTQLKYKPQRTNQGDGVLWLHALPDDPRITNVARQSAEAAGDDWLVIQKPRFFPAPALPEELAGWVTDAVDRPDQAPGIRSQRVVTAQVLDDDLQTREIRETLFLDQEAAVFKSWQAYEQRWQAWAEEERRARDVQRHYSQLFDFHQKLAAESEKYELRLGLGHLTWRAPSSGEVRRHLFTARAALHFDALRGVLSVTAAGDGARTSLEQDMLDADDRVMPQVQEAIQKVLLDSGEDLWSGQTLPALLETWVNSAGDRGTYAAELRPIQGVSERPAVHWAPALILRRRGERTLTAAYDSILTQLGAPAGLPDSVRRFLGDRPPVTGPAEPGQQDQTVYFPLPANSAQRDIIRRIRREKGVLVQGPPGTGKSHTIVNLVSHLLATDQKVLVTSHTARALSVLREKFPAELRSLCITHLRGEEGAQAALQGSVGEILHRFTSRQPGQEAEQEKLLFSRLEQARQQEDRLLDCLREIREAETGQLELFGYRGPAQLIGAQLRAQEPQFEWLADFADPARPAPLSNAEMERLLDLLRDLSAEEAQELSRRRPEAAELTRPEAFLRFVQGEKASKAQAAAHEAARTHPQYPVIERAEPEARHALLQTVQALMASVDTERQRPLPWMASAVDAALKEQASRWQEVARQSLELLPELHQHADELEERALTGLNGRDLPTVRSDAQAVLHHLRGGGSWGGLFGKPAAVKQRQYLRTDVRLGGRAADTVETLTALLDHLRLDANLDKLKGLWASLGVEVSGPVRLQVTELGAHCQALVRMLKLRQVLEAAQQAVRGIMGLPQPQWWEAGDLRALVSMVQAADAGSEAQASRQTLEALLPALQGLEAVGNAHDIVSELIGAIEGRDAEAYGLAYLKLQDLAQRQALLSEQQALLSRLGAGASLLADELLSTFPESTWDARLAGFEQAWNWVRADLRVRELANPDTEVDTREQLAAARDVQRQTLGALAATKAWRSTLDRMTPREQAALVRWQNAIRKIGKGTGKHAGKWRQVAQQSLDEARTAIPAWIMPLHLVAENFAVSPGMFDVVIVDEASQAGPESLFLTFIAKKIIIVGDDKQIEPEGVGIPIAQVDALVQRYLRDVPAPEVIGDPKASLFGFGSYAYPTRISLREHFRCMPEIIKFSSDLSYPQEPLIALRQFGAERLQPLVARQVEGGYTMPLRGDKFNPVEARAIVDQIKACIANPRYAGKSFGVISLVGESQAEEIATLLRAEIGEAEIEARRLVCGNAYSFQGDERDVIFLSMVVSPTDGKREPKVGRDSEKFQPRYNVAVSRARDQLWLFHSVDLTDLHPEDLRASLIRHVRNPELEGWTPLASKEIGTLRELAARPGRGNTSPPDKFDSWFEVDVYLDLVDRGYRVIPQYELGGYRIDLVVEGLRGRLAVECDGDHWHGPEKYLDDLARQQTLERAGMEFWRVRGSTYARDPEGALEDLWRTLERRGVFPEGDPRNFQPTEPVPAHVPAEPAEGTVDAAAALQTEEAAREEIVETTSEVITPVEHVVTALLEPYGRWVPRPLPDPRTLSSLEPVVEGLQEIVASEGPMTARQAYQVYCQAAGIRFGQATKSLLNKAMTRAVRAGMLLAADEWGTPGLLDKVVRTPLCPAVRLRETGPRKLTDVPPSEIQALMLKLLASEPELGEGSPEALYRIVLATYGAQRLTENVRTVLERALRLEQPA</sequence>
<dbReference type="Gene3D" id="3.40.960.10">
    <property type="entry name" value="VSR Endonuclease"/>
    <property type="match status" value="1"/>
</dbReference>
<dbReference type="GO" id="GO:0004519">
    <property type="term" value="F:endonuclease activity"/>
    <property type="evidence" value="ECO:0007669"/>
    <property type="project" value="UniProtKB-KW"/>
</dbReference>
<dbReference type="InterPro" id="IPR049468">
    <property type="entry name" value="Restrct_endonuc-II-like_dom"/>
</dbReference>
<dbReference type="Proteomes" id="UP000634308">
    <property type="component" value="Unassembled WGS sequence"/>
</dbReference>
<evidence type="ECO:0000256" key="6">
    <source>
        <dbReference type="SAM" id="MobiDB-lite"/>
    </source>
</evidence>
<keyword evidence="11" id="KW-1185">Reference proteome</keyword>
<dbReference type="Pfam" id="PF13087">
    <property type="entry name" value="AAA_12"/>
    <property type="match status" value="1"/>
</dbReference>
<dbReference type="InterPro" id="IPR041679">
    <property type="entry name" value="DNA2/NAM7-like_C"/>
</dbReference>
<keyword evidence="2" id="KW-0547">Nucleotide-binding</keyword>
<evidence type="ECO:0000256" key="1">
    <source>
        <dbReference type="ARBA" id="ARBA00007913"/>
    </source>
</evidence>
<evidence type="ECO:0000256" key="5">
    <source>
        <dbReference type="ARBA" id="ARBA00022840"/>
    </source>
</evidence>
<dbReference type="Pfam" id="PF18741">
    <property type="entry name" value="MTES_1575"/>
    <property type="match status" value="1"/>
</dbReference>
<name>A0ABQ2RWM9_9DEIO</name>
<keyword evidence="3" id="KW-0378">Hydrolase</keyword>
<organism evidence="10 11">
    <name type="scientific">Deinococcus seoulensis</name>
    <dbReference type="NCBI Taxonomy" id="1837379"/>
    <lineage>
        <taxon>Bacteria</taxon>
        <taxon>Thermotogati</taxon>
        <taxon>Deinococcota</taxon>
        <taxon>Deinococci</taxon>
        <taxon>Deinococcales</taxon>
        <taxon>Deinococcaceae</taxon>
        <taxon>Deinococcus</taxon>
    </lineage>
</organism>
<feature type="domain" description="DNA2/NAM7 helicase helicase" evidence="7">
    <location>
        <begin position="363"/>
        <end position="440"/>
    </location>
</feature>
<dbReference type="PANTHER" id="PTHR43788">
    <property type="entry name" value="DNA2/NAM7 HELICASE FAMILY MEMBER"/>
    <property type="match status" value="1"/>
</dbReference>
<feature type="region of interest" description="Disordered" evidence="6">
    <location>
        <begin position="334"/>
        <end position="354"/>
    </location>
</feature>
<dbReference type="CDD" id="cd18808">
    <property type="entry name" value="SF1_C_Upf1"/>
    <property type="match status" value="1"/>
</dbReference>
<evidence type="ECO:0000259" key="9">
    <source>
        <dbReference type="Pfam" id="PF18741"/>
    </source>
</evidence>
<dbReference type="RefSeq" id="WP_189066802.1">
    <property type="nucleotide sequence ID" value="NZ_BMQM01000054.1"/>
</dbReference>
<evidence type="ECO:0000259" key="7">
    <source>
        <dbReference type="Pfam" id="PF13086"/>
    </source>
</evidence>
<evidence type="ECO:0000313" key="11">
    <source>
        <dbReference type="Proteomes" id="UP000634308"/>
    </source>
</evidence>
<dbReference type="PANTHER" id="PTHR43788:SF8">
    <property type="entry name" value="DNA-BINDING PROTEIN SMUBP-2"/>
    <property type="match status" value="1"/>
</dbReference>
<accession>A0ABQ2RWM9</accession>
<dbReference type="SUPFAM" id="SSF52980">
    <property type="entry name" value="Restriction endonuclease-like"/>
    <property type="match status" value="1"/>
</dbReference>
<evidence type="ECO:0000313" key="10">
    <source>
        <dbReference type="EMBL" id="GGR75236.1"/>
    </source>
</evidence>
<dbReference type="InterPro" id="IPR050534">
    <property type="entry name" value="Coronavir_polyprotein_1ab"/>
</dbReference>
<dbReference type="InterPro" id="IPR027417">
    <property type="entry name" value="P-loop_NTPase"/>
</dbReference>
<dbReference type="InterPro" id="IPR047187">
    <property type="entry name" value="SF1_C_Upf1"/>
</dbReference>
<gene>
    <name evidence="10" type="ORF">GCM10008959_40440</name>
</gene>
<evidence type="ECO:0000256" key="4">
    <source>
        <dbReference type="ARBA" id="ARBA00022806"/>
    </source>
</evidence>
<proteinExistence type="inferred from homology"/>
<keyword evidence="10" id="KW-0540">Nuclease</keyword>
<feature type="domain" description="Restriction endonuclease type II-like" evidence="9">
    <location>
        <begin position="1372"/>
        <end position="1464"/>
    </location>
</feature>
<evidence type="ECO:0000256" key="2">
    <source>
        <dbReference type="ARBA" id="ARBA00022741"/>
    </source>
</evidence>
<keyword evidence="10" id="KW-0255">Endonuclease</keyword>
<feature type="domain" description="DNA2/NAM7 helicase-like C-terminal" evidence="8">
    <location>
        <begin position="1135"/>
        <end position="1310"/>
    </location>
</feature>
<protein>
    <submittedName>
        <fullName evidence="10">Very short patch repair endonuclease</fullName>
    </submittedName>
</protein>
<keyword evidence="4" id="KW-0347">Helicase</keyword>
<dbReference type="InterPro" id="IPR011335">
    <property type="entry name" value="Restrct_endonuc-II-like"/>
</dbReference>
<dbReference type="InterPro" id="IPR041677">
    <property type="entry name" value="DNA2/NAM7_AAA_11"/>
</dbReference>
<keyword evidence="5" id="KW-0067">ATP-binding</keyword>
<evidence type="ECO:0000259" key="8">
    <source>
        <dbReference type="Pfam" id="PF13087"/>
    </source>
</evidence>
<dbReference type="Gene3D" id="3.40.50.300">
    <property type="entry name" value="P-loop containing nucleotide triphosphate hydrolases"/>
    <property type="match status" value="3"/>
</dbReference>
<reference evidence="11" key="1">
    <citation type="journal article" date="2019" name="Int. J. Syst. Evol. Microbiol.">
        <title>The Global Catalogue of Microorganisms (GCM) 10K type strain sequencing project: providing services to taxonomists for standard genome sequencing and annotation.</title>
        <authorList>
            <consortium name="The Broad Institute Genomics Platform"/>
            <consortium name="The Broad Institute Genome Sequencing Center for Infectious Disease"/>
            <person name="Wu L."/>
            <person name="Ma J."/>
        </authorList>
    </citation>
    <scope>NUCLEOTIDE SEQUENCE [LARGE SCALE GENOMIC DNA]</scope>
    <source>
        <strain evidence="11">JCM 31404</strain>
    </source>
</reference>
<dbReference type="SUPFAM" id="SSF52540">
    <property type="entry name" value="P-loop containing nucleoside triphosphate hydrolases"/>
    <property type="match status" value="1"/>
</dbReference>
<comment type="caution">
    <text evidence="10">The sequence shown here is derived from an EMBL/GenBank/DDBJ whole genome shotgun (WGS) entry which is preliminary data.</text>
</comment>
<comment type="similarity">
    <text evidence="1">Belongs to the DNA2/NAM7 helicase family.</text>
</comment>
<dbReference type="EMBL" id="BMQM01000054">
    <property type="protein sequence ID" value="GGR75236.1"/>
    <property type="molecule type" value="Genomic_DNA"/>
</dbReference>
<dbReference type="Pfam" id="PF13086">
    <property type="entry name" value="AAA_11"/>
    <property type="match status" value="1"/>
</dbReference>
<evidence type="ECO:0000256" key="3">
    <source>
        <dbReference type="ARBA" id="ARBA00022801"/>
    </source>
</evidence>